<organism evidence="2 3">
    <name type="scientific">Pontiella sulfatireligans</name>
    <dbReference type="NCBI Taxonomy" id="2750658"/>
    <lineage>
        <taxon>Bacteria</taxon>
        <taxon>Pseudomonadati</taxon>
        <taxon>Kiritimatiellota</taxon>
        <taxon>Kiritimatiellia</taxon>
        <taxon>Kiritimatiellales</taxon>
        <taxon>Pontiellaceae</taxon>
        <taxon>Pontiella</taxon>
    </lineage>
</organism>
<keyword evidence="3" id="KW-1185">Reference proteome</keyword>
<dbReference type="AlphaFoldDB" id="A0A6C2UTJ5"/>
<feature type="domain" description="DUF2202" evidence="1">
    <location>
        <begin position="43"/>
        <end position="199"/>
    </location>
</feature>
<reference evidence="2 3" key="1">
    <citation type="submission" date="2019-04" db="EMBL/GenBank/DDBJ databases">
        <authorList>
            <person name="Van Vliet M D."/>
        </authorList>
    </citation>
    <scope>NUCLEOTIDE SEQUENCE [LARGE SCALE GENOMIC DNA]</scope>
    <source>
        <strain evidence="2 3">F21</strain>
    </source>
</reference>
<sequence length="201" mass="22232">MNRRTLLALVVGCMIAGWMLQPVIAGKGGGGGSVPVLTDEEAADLLFMREEEKLARDVYITFYDKWHNQVFDNISQSEQKHTDAVLDLILKYGLDDPALPEVGEFANAYLQDLYDELIAIGMASQLDALYVGALIEEVDIEDIVLSMERTDKADILNVYGDLLAGSESHLNAFVKNIEAIIDGTYEAQYITQEEVDAILGR</sequence>
<dbReference type="EMBL" id="CAAHFH010000002">
    <property type="protein sequence ID" value="VGO22611.1"/>
    <property type="molecule type" value="Genomic_DNA"/>
</dbReference>
<evidence type="ECO:0000313" key="2">
    <source>
        <dbReference type="EMBL" id="VGO22611.1"/>
    </source>
</evidence>
<dbReference type="Pfam" id="PF09968">
    <property type="entry name" value="DUF2202"/>
    <property type="match status" value="1"/>
</dbReference>
<evidence type="ECO:0000259" key="1">
    <source>
        <dbReference type="Pfam" id="PF09968"/>
    </source>
</evidence>
<dbReference type="InterPro" id="IPR012347">
    <property type="entry name" value="Ferritin-like"/>
</dbReference>
<name>A0A6C2UTJ5_9BACT</name>
<dbReference type="InterPro" id="IPR009078">
    <property type="entry name" value="Ferritin-like_SF"/>
</dbReference>
<dbReference type="CDD" id="cd01048">
    <property type="entry name" value="Ferritin_like_AB2"/>
    <property type="match status" value="1"/>
</dbReference>
<gene>
    <name evidence="2" type="ORF">SCARR_04696</name>
</gene>
<dbReference type="RefSeq" id="WP_136064090.1">
    <property type="nucleotide sequence ID" value="NZ_CAAHFH010000002.1"/>
</dbReference>
<evidence type="ECO:0000313" key="3">
    <source>
        <dbReference type="Proteomes" id="UP000346198"/>
    </source>
</evidence>
<dbReference type="SUPFAM" id="SSF47240">
    <property type="entry name" value="Ferritin-like"/>
    <property type="match status" value="1"/>
</dbReference>
<proteinExistence type="predicted"/>
<protein>
    <recommendedName>
        <fullName evidence="1">DUF2202 domain-containing protein</fullName>
    </recommendedName>
</protein>
<dbReference type="Proteomes" id="UP000346198">
    <property type="component" value="Unassembled WGS sequence"/>
</dbReference>
<dbReference type="InterPro" id="IPR019243">
    <property type="entry name" value="DUF2202"/>
</dbReference>
<dbReference type="Gene3D" id="1.20.1260.10">
    <property type="match status" value="1"/>
</dbReference>
<accession>A0A6C2UTJ5</accession>